<organism evidence="2 3">
    <name type="scientific">Acuticoccus mangrovi</name>
    <dbReference type="NCBI Taxonomy" id="2796142"/>
    <lineage>
        <taxon>Bacteria</taxon>
        <taxon>Pseudomonadati</taxon>
        <taxon>Pseudomonadota</taxon>
        <taxon>Alphaproteobacteria</taxon>
        <taxon>Hyphomicrobiales</taxon>
        <taxon>Amorphaceae</taxon>
        <taxon>Acuticoccus</taxon>
    </lineage>
</organism>
<keyword evidence="3" id="KW-1185">Reference proteome</keyword>
<dbReference type="Proteomes" id="UP000609531">
    <property type="component" value="Unassembled WGS sequence"/>
</dbReference>
<evidence type="ECO:0000256" key="1">
    <source>
        <dbReference type="SAM" id="Phobius"/>
    </source>
</evidence>
<dbReference type="EMBL" id="JAEKJA010000015">
    <property type="protein sequence ID" value="MBJ3777345.1"/>
    <property type="molecule type" value="Genomic_DNA"/>
</dbReference>
<gene>
    <name evidence="2" type="ORF">JCR33_16675</name>
</gene>
<proteinExistence type="predicted"/>
<dbReference type="AlphaFoldDB" id="A0A934ISR5"/>
<evidence type="ECO:0000313" key="2">
    <source>
        <dbReference type="EMBL" id="MBJ3777345.1"/>
    </source>
</evidence>
<protein>
    <submittedName>
        <fullName evidence="2">Uncharacterized protein</fullName>
    </submittedName>
</protein>
<dbReference type="RefSeq" id="WP_198883253.1">
    <property type="nucleotide sequence ID" value="NZ_JAEKJA010000015.1"/>
</dbReference>
<keyword evidence="1" id="KW-0472">Membrane</keyword>
<sequence>MVQRNHQARDNNIECTGAAESINIRAEGLTRPEREKAIKGELRAAYFRSISGVFVVLIGVFLIFLGIGDVVDFGFEAPALVTKITNSSPGLVIIIIGAVLILTGSPNINIK</sequence>
<reference evidence="2" key="1">
    <citation type="submission" date="2020-12" db="EMBL/GenBank/DDBJ databases">
        <title>Bacterial taxonomy.</title>
        <authorList>
            <person name="Pan X."/>
        </authorList>
    </citation>
    <scope>NUCLEOTIDE SEQUENCE</scope>
    <source>
        <strain evidence="2">B2012</strain>
    </source>
</reference>
<comment type="caution">
    <text evidence="2">The sequence shown here is derived from an EMBL/GenBank/DDBJ whole genome shotgun (WGS) entry which is preliminary data.</text>
</comment>
<name>A0A934ISR5_9HYPH</name>
<feature type="transmembrane region" description="Helical" evidence="1">
    <location>
        <begin position="45"/>
        <end position="67"/>
    </location>
</feature>
<feature type="transmembrane region" description="Helical" evidence="1">
    <location>
        <begin position="87"/>
        <end position="105"/>
    </location>
</feature>
<accession>A0A934ISR5</accession>
<evidence type="ECO:0000313" key="3">
    <source>
        <dbReference type="Proteomes" id="UP000609531"/>
    </source>
</evidence>
<keyword evidence="1" id="KW-0812">Transmembrane</keyword>
<keyword evidence="1" id="KW-1133">Transmembrane helix</keyword>